<gene>
    <name evidence="2" type="ORF">DWY69_15205</name>
    <name evidence="1" type="ORF">DXC51_20775</name>
</gene>
<dbReference type="EMBL" id="QVLV01000018">
    <property type="protein sequence ID" value="RGE57047.1"/>
    <property type="molecule type" value="Genomic_DNA"/>
</dbReference>
<evidence type="ECO:0000313" key="4">
    <source>
        <dbReference type="Proteomes" id="UP000261166"/>
    </source>
</evidence>
<comment type="caution">
    <text evidence="1">The sequence shown here is derived from an EMBL/GenBank/DDBJ whole genome shotgun (WGS) entry which is preliminary data.</text>
</comment>
<accession>A0A3E3HZ02</accession>
<dbReference type="Proteomes" id="UP000260812">
    <property type="component" value="Unassembled WGS sequence"/>
</dbReference>
<keyword evidence="3" id="KW-1185">Reference proteome</keyword>
<evidence type="ECO:0000313" key="3">
    <source>
        <dbReference type="Proteomes" id="UP000260812"/>
    </source>
</evidence>
<sequence>MEAENRLTQWVKEKIEKEYREDIALLIGVTGHATNGDGHGECFDYYVPVNERGNELAQTFIIDGVGHDLYPRSWERTERTANLEEFPTLCLAASEILYARTREEEERFLSLKNRLFENLRNPGLMYQRALERVDMAMDIYRTLLFEEKLCKCRMAAGYIQSLLTQAAAFMNQTFADCGIFSEKQAEQGSAESRMYHCPELKEVPEKFYDYSKQLLRADTIEEIRELIYLLIQSARSFLQQRRPAEMKKEKKDGYEQLSGWYEEMSLTWRRIRYFCQQNMPEEAFHDCVYLQTELVVAAEEFGFEEMDLLGFFDPDCLEKVSRQSCELEKAVRAIIIERGGKINEYPSLEDFLSRN</sequence>
<organism evidence="1 3">
    <name type="scientific">Eisenbergiella massiliensis</name>
    <dbReference type="NCBI Taxonomy" id="1720294"/>
    <lineage>
        <taxon>Bacteria</taxon>
        <taxon>Bacillati</taxon>
        <taxon>Bacillota</taxon>
        <taxon>Clostridia</taxon>
        <taxon>Lachnospirales</taxon>
        <taxon>Lachnospiraceae</taxon>
        <taxon>Eisenbergiella</taxon>
    </lineage>
</organism>
<proteinExistence type="predicted"/>
<name>A0A3E3HZ02_9FIRM</name>
<dbReference type="GeneID" id="97989232"/>
<evidence type="ECO:0000313" key="1">
    <source>
        <dbReference type="EMBL" id="RGE57047.1"/>
    </source>
</evidence>
<dbReference type="EMBL" id="QVLU01000013">
    <property type="protein sequence ID" value="RGE70874.1"/>
    <property type="molecule type" value="Genomic_DNA"/>
</dbReference>
<dbReference type="RefSeq" id="WP_021639962.1">
    <property type="nucleotide sequence ID" value="NZ_JBKVAZ010000021.1"/>
</dbReference>
<evidence type="ECO:0000313" key="2">
    <source>
        <dbReference type="EMBL" id="RGE70874.1"/>
    </source>
</evidence>
<dbReference type="AlphaFoldDB" id="A0A3E3HZ02"/>
<protein>
    <recommendedName>
        <fullName evidence="5">Nucleotidyltransferase</fullName>
    </recommendedName>
</protein>
<dbReference type="OrthoDB" id="9791330at2"/>
<evidence type="ECO:0008006" key="5">
    <source>
        <dbReference type="Google" id="ProtNLM"/>
    </source>
</evidence>
<reference evidence="1 4" key="1">
    <citation type="submission" date="2018-08" db="EMBL/GenBank/DDBJ databases">
        <title>A genome reference for cultivated species of the human gut microbiota.</title>
        <authorList>
            <person name="Zou Y."/>
            <person name="Xue W."/>
            <person name="Luo G."/>
        </authorList>
    </citation>
    <scope>NUCLEOTIDE SEQUENCE [LARGE SCALE GENOMIC DNA]</scope>
    <source>
        <strain evidence="2 4">AF26-4BH</strain>
        <strain evidence="1">TF05-5AC</strain>
    </source>
</reference>
<dbReference type="Proteomes" id="UP000261166">
    <property type="component" value="Unassembled WGS sequence"/>
</dbReference>